<evidence type="ECO:0000256" key="2">
    <source>
        <dbReference type="ARBA" id="ARBA00022692"/>
    </source>
</evidence>
<dbReference type="Pfam" id="PF00001">
    <property type="entry name" value="7tm_1"/>
    <property type="match status" value="1"/>
</dbReference>
<organism evidence="9 10">
    <name type="scientific">Owenia fusiformis</name>
    <name type="common">Polychaete worm</name>
    <dbReference type="NCBI Taxonomy" id="6347"/>
    <lineage>
        <taxon>Eukaryota</taxon>
        <taxon>Metazoa</taxon>
        <taxon>Spiralia</taxon>
        <taxon>Lophotrochozoa</taxon>
        <taxon>Annelida</taxon>
        <taxon>Polychaeta</taxon>
        <taxon>Sedentaria</taxon>
        <taxon>Canalipalpata</taxon>
        <taxon>Sabellida</taxon>
        <taxon>Oweniida</taxon>
        <taxon>Oweniidae</taxon>
        <taxon>Owenia</taxon>
    </lineage>
</organism>
<dbReference type="EMBL" id="CAIIXF020000004">
    <property type="protein sequence ID" value="CAH1780709.1"/>
    <property type="molecule type" value="Genomic_DNA"/>
</dbReference>
<dbReference type="PRINTS" id="PR00237">
    <property type="entry name" value="GPCRRHODOPSN"/>
</dbReference>
<proteinExistence type="inferred from homology"/>
<dbReference type="SUPFAM" id="SSF81321">
    <property type="entry name" value="Family A G protein-coupled receptor-like"/>
    <property type="match status" value="1"/>
</dbReference>
<reference evidence="9" key="1">
    <citation type="submission" date="2022-03" db="EMBL/GenBank/DDBJ databases">
        <authorList>
            <person name="Martin C."/>
        </authorList>
    </citation>
    <scope>NUCLEOTIDE SEQUENCE</scope>
</reference>
<dbReference type="PROSITE" id="PS50262">
    <property type="entry name" value="G_PROTEIN_RECEP_F1_2"/>
    <property type="match status" value="1"/>
</dbReference>
<sequence>MRMDISDGIDIVFMSSSAVFGIFGNGMIIMAIIYDKNLRVTSNIFTACIAIADICMLCIVNPIAVNNVIQGRNTLSDVLCDFNAVAIVVTCGVSINTLGVLAVNRYFYICNTKWYNVLFTRTKSLIIAFATWLYCGLWISPAFYGWTRVNYNDKMLLCLYDETYSLSYTLSLSAICVGLPAIVTIISYTKTITVIRKSAVSVTNHKEVKNTSNSKNDAARNKQRQFRQVLLFFFVSILFLVFWSPHAIASVLDSNDSIPPWVIRVTTRLGVSNSCVNCVVYGVLNKHFRSAYKKIIFFWKRENSLHE</sequence>
<name>A0A8J1UFC2_OWEFU</name>
<dbReference type="GO" id="GO:0016020">
    <property type="term" value="C:membrane"/>
    <property type="evidence" value="ECO:0007669"/>
    <property type="project" value="UniProtKB-SubCell"/>
</dbReference>
<dbReference type="Proteomes" id="UP000749559">
    <property type="component" value="Unassembled WGS sequence"/>
</dbReference>
<evidence type="ECO:0000313" key="10">
    <source>
        <dbReference type="Proteomes" id="UP000749559"/>
    </source>
</evidence>
<protein>
    <submittedName>
        <fullName evidence="9">Uncharacterized protein</fullName>
    </submittedName>
</protein>
<comment type="subcellular location">
    <subcellularLocation>
        <location evidence="1">Membrane</location>
        <topology evidence="1">Multi-pass membrane protein</topology>
    </subcellularLocation>
</comment>
<dbReference type="GO" id="GO:0004930">
    <property type="term" value="F:G protein-coupled receptor activity"/>
    <property type="evidence" value="ECO:0007669"/>
    <property type="project" value="UniProtKB-KW"/>
</dbReference>
<dbReference type="InterPro" id="IPR000276">
    <property type="entry name" value="GPCR_Rhodpsn"/>
</dbReference>
<dbReference type="Gene3D" id="1.20.1070.10">
    <property type="entry name" value="Rhodopsin 7-helix transmembrane proteins"/>
    <property type="match status" value="1"/>
</dbReference>
<accession>A0A8J1UFC2</accession>
<keyword evidence="10" id="KW-1185">Reference proteome</keyword>
<keyword evidence="5" id="KW-0472">Membrane</keyword>
<dbReference type="AlphaFoldDB" id="A0A8J1UFC2"/>
<evidence type="ECO:0000256" key="6">
    <source>
        <dbReference type="ARBA" id="ARBA00023170"/>
    </source>
</evidence>
<evidence type="ECO:0000256" key="7">
    <source>
        <dbReference type="ARBA" id="ARBA00023224"/>
    </source>
</evidence>
<feature type="non-terminal residue" evidence="9">
    <location>
        <position position="307"/>
    </location>
</feature>
<dbReference type="CDD" id="cd00637">
    <property type="entry name" value="7tm_classA_rhodopsin-like"/>
    <property type="match status" value="1"/>
</dbReference>
<evidence type="ECO:0000256" key="1">
    <source>
        <dbReference type="ARBA" id="ARBA00004141"/>
    </source>
</evidence>
<dbReference type="PANTHER" id="PTHR24240">
    <property type="entry name" value="OPSIN"/>
    <property type="match status" value="1"/>
</dbReference>
<keyword evidence="7 8" id="KW-0807">Transducer</keyword>
<evidence type="ECO:0000256" key="4">
    <source>
        <dbReference type="ARBA" id="ARBA00023040"/>
    </source>
</evidence>
<keyword evidence="6 8" id="KW-0675">Receptor</keyword>
<evidence type="ECO:0000256" key="5">
    <source>
        <dbReference type="ARBA" id="ARBA00023136"/>
    </source>
</evidence>
<comment type="caution">
    <text evidence="9">The sequence shown here is derived from an EMBL/GenBank/DDBJ whole genome shotgun (WGS) entry which is preliminary data.</text>
</comment>
<keyword evidence="2 8" id="KW-0812">Transmembrane</keyword>
<dbReference type="InterPro" id="IPR017452">
    <property type="entry name" value="GPCR_Rhodpsn_7TM"/>
</dbReference>
<dbReference type="SMART" id="SM01381">
    <property type="entry name" value="7TM_GPCR_Srsx"/>
    <property type="match status" value="1"/>
</dbReference>
<evidence type="ECO:0000256" key="3">
    <source>
        <dbReference type="ARBA" id="ARBA00022989"/>
    </source>
</evidence>
<dbReference type="InterPro" id="IPR050125">
    <property type="entry name" value="GPCR_opsins"/>
</dbReference>
<comment type="similarity">
    <text evidence="8">Belongs to the G-protein coupled receptor 1 family.</text>
</comment>
<keyword evidence="3" id="KW-1133">Transmembrane helix</keyword>
<evidence type="ECO:0000256" key="8">
    <source>
        <dbReference type="RuleBase" id="RU000688"/>
    </source>
</evidence>
<dbReference type="PROSITE" id="PS00237">
    <property type="entry name" value="G_PROTEIN_RECEP_F1_1"/>
    <property type="match status" value="1"/>
</dbReference>
<dbReference type="OrthoDB" id="10044919at2759"/>
<keyword evidence="4 8" id="KW-0297">G-protein coupled receptor</keyword>
<gene>
    <name evidence="9" type="ORF">OFUS_LOCUS7366</name>
</gene>
<evidence type="ECO:0000313" key="9">
    <source>
        <dbReference type="EMBL" id="CAH1780709.1"/>
    </source>
</evidence>